<dbReference type="EMBL" id="AEWV01000022">
    <property type="protein sequence ID" value="EGC17195.1"/>
    <property type="molecule type" value="Genomic_DNA"/>
</dbReference>
<dbReference type="Proteomes" id="UP000004088">
    <property type="component" value="Unassembled WGS sequence"/>
</dbReference>
<reference evidence="1 2" key="1">
    <citation type="submission" date="2011-01" db="EMBL/GenBank/DDBJ databases">
        <authorList>
            <person name="Muzny D."/>
            <person name="Qin X."/>
            <person name="Deng J."/>
            <person name="Jiang H."/>
            <person name="Liu Y."/>
            <person name="Qu J."/>
            <person name="Song X.-Z."/>
            <person name="Zhang L."/>
            <person name="Thornton R."/>
            <person name="Coyle M."/>
            <person name="Francisco L."/>
            <person name="Jackson L."/>
            <person name="Javaid M."/>
            <person name="Korchina V."/>
            <person name="Kovar C."/>
            <person name="Mata R."/>
            <person name="Mathew T."/>
            <person name="Ngo R."/>
            <person name="Nguyen L."/>
            <person name="Nguyen N."/>
            <person name="Okwuonu G."/>
            <person name="Ongeri F."/>
            <person name="Pham C."/>
            <person name="Simmons D."/>
            <person name="Wilczek-Boney K."/>
            <person name="Hale W."/>
            <person name="Jakkamsetti A."/>
            <person name="Pham P."/>
            <person name="Ruth R."/>
            <person name="San Lucas F."/>
            <person name="Warren J."/>
            <person name="Zhang J."/>
            <person name="Zhao Z."/>
            <person name="Zhou C."/>
            <person name="Zhu D."/>
            <person name="Lee S."/>
            <person name="Bess C."/>
            <person name="Blankenburg K."/>
            <person name="Forbes L."/>
            <person name="Fu Q."/>
            <person name="Gubbala S."/>
            <person name="Hirani K."/>
            <person name="Jayaseelan J.C."/>
            <person name="Lara F."/>
            <person name="Munidasa M."/>
            <person name="Palculict T."/>
            <person name="Patil S."/>
            <person name="Pu L.-L."/>
            <person name="Saada N."/>
            <person name="Tang L."/>
            <person name="Weissenberger G."/>
            <person name="Zhu Y."/>
            <person name="Hemphill L."/>
            <person name="Shang Y."/>
            <person name="Youmans B."/>
            <person name="Ayvaz T."/>
            <person name="Ross M."/>
            <person name="Santibanez J."/>
            <person name="Aqrawi P."/>
            <person name="Gross S."/>
            <person name="Joshi V."/>
            <person name="Fowler G."/>
            <person name="Nazareth L."/>
            <person name="Reid J."/>
            <person name="Worley K."/>
            <person name="Petrosino J."/>
            <person name="Highlander S."/>
            <person name="Gibbs R."/>
        </authorList>
    </citation>
    <scope>NUCLEOTIDE SEQUENCE [LARGE SCALE GENOMIC DNA]</scope>
    <source>
        <strain evidence="1 2">ATCC 33394</strain>
    </source>
</reference>
<evidence type="ECO:0000313" key="1">
    <source>
        <dbReference type="EMBL" id="EGC17195.1"/>
    </source>
</evidence>
<sequence>MPLKFRKDIPMSIYFYIKNPKKLFRRAPVLTVQECFQLSSQPLAQFSFNEHDKNFDLQQFQARPLSDFACLLLGVNEKSGRGLELSFDKDTQEYAVRQLTPSTLEDWQIALQYLADLARALKQPITCETGETFTADTIQTFDFKPNIQTGISIVPFEGEEDLLGYKLCGVTRPVALNKELREKILADQDPLVAFSRFMREIQWLDAYSAQQIIARENDSGEYIGFYTLSPNLPTILPYRPEIEYDTAMNLPNTDISRWLLVLRNSTNGSFTELPYDTFIARLPKEKYRFIDAAYILLDAFTEDELAQLGME</sequence>
<comment type="caution">
    <text evidence="1">The sequence shown here is derived from an EMBL/GenBank/DDBJ whole genome shotgun (WGS) entry which is preliminary data.</text>
</comment>
<evidence type="ECO:0000313" key="2">
    <source>
        <dbReference type="Proteomes" id="UP000004088"/>
    </source>
</evidence>
<dbReference type="STRING" id="888741.HMPREF9098_1450"/>
<dbReference type="InterPro" id="IPR025387">
    <property type="entry name" value="DUF4299"/>
</dbReference>
<dbReference type="HOGENOM" id="CLU_075050_1_0_4"/>
<dbReference type="AlphaFoldDB" id="F0F016"/>
<name>F0F016_9NEIS</name>
<keyword evidence="2" id="KW-1185">Reference proteome</keyword>
<proteinExistence type="predicted"/>
<dbReference type="Pfam" id="PF14132">
    <property type="entry name" value="DUF4299"/>
    <property type="match status" value="1"/>
</dbReference>
<organism evidence="1 2">
    <name type="scientific">Kingella denitrificans ATCC 33394</name>
    <dbReference type="NCBI Taxonomy" id="888741"/>
    <lineage>
        <taxon>Bacteria</taxon>
        <taxon>Pseudomonadati</taxon>
        <taxon>Pseudomonadota</taxon>
        <taxon>Betaproteobacteria</taxon>
        <taxon>Neisseriales</taxon>
        <taxon>Neisseriaceae</taxon>
        <taxon>Kingella</taxon>
    </lineage>
</organism>
<protein>
    <recommendedName>
        <fullName evidence="3">DUF4299 family protein</fullName>
    </recommendedName>
</protein>
<gene>
    <name evidence="1" type="ORF">HMPREF9098_1450</name>
</gene>
<evidence type="ECO:0008006" key="3">
    <source>
        <dbReference type="Google" id="ProtNLM"/>
    </source>
</evidence>
<accession>F0F016</accession>